<comment type="caution">
    <text evidence="5">The sequence shown here is derived from an EMBL/GenBank/DDBJ whole genome shotgun (WGS) entry which is preliminary data.</text>
</comment>
<evidence type="ECO:0000256" key="2">
    <source>
        <dbReference type="SAM" id="Phobius"/>
    </source>
</evidence>
<dbReference type="RefSeq" id="WP_122226034.1">
    <property type="nucleotide sequence ID" value="NZ_RDQO01000001.1"/>
</dbReference>
<dbReference type="Pfam" id="PF16220">
    <property type="entry name" value="DUF4880"/>
    <property type="match status" value="1"/>
</dbReference>
<gene>
    <name evidence="5" type="ORF">D8I35_01950</name>
</gene>
<dbReference type="OrthoDB" id="1100567at2"/>
<reference evidence="5 6" key="1">
    <citation type="submission" date="2018-10" db="EMBL/GenBank/DDBJ databases">
        <title>Draft genome of Cortibacter populi DSM10536.</title>
        <authorList>
            <person name="Bernier A.-M."/>
            <person name="Bernard K."/>
        </authorList>
    </citation>
    <scope>NUCLEOTIDE SEQUENCE [LARGE SCALE GENOMIC DNA]</scope>
    <source>
        <strain evidence="5 6">DSM 105136</strain>
    </source>
</reference>
<evidence type="ECO:0000313" key="6">
    <source>
        <dbReference type="Proteomes" id="UP000278006"/>
    </source>
</evidence>
<dbReference type="InterPro" id="IPR012373">
    <property type="entry name" value="Ferrdict_sens_TM"/>
</dbReference>
<dbReference type="InterPro" id="IPR006860">
    <property type="entry name" value="FecR"/>
</dbReference>
<dbReference type="Gene3D" id="3.55.50.30">
    <property type="match status" value="1"/>
</dbReference>
<dbReference type="InterPro" id="IPR032623">
    <property type="entry name" value="FecR_N"/>
</dbReference>
<dbReference type="Proteomes" id="UP000278006">
    <property type="component" value="Unassembled WGS sequence"/>
</dbReference>
<evidence type="ECO:0000313" key="5">
    <source>
        <dbReference type="EMBL" id="RMX07911.1"/>
    </source>
</evidence>
<keyword evidence="6" id="KW-1185">Reference proteome</keyword>
<feature type="transmembrane region" description="Helical" evidence="2">
    <location>
        <begin position="141"/>
        <end position="160"/>
    </location>
</feature>
<dbReference type="AlphaFoldDB" id="A0A3M6QYA9"/>
<dbReference type="Pfam" id="PF04773">
    <property type="entry name" value="FecR"/>
    <property type="match status" value="1"/>
</dbReference>
<keyword evidence="2" id="KW-0812">Transmembrane</keyword>
<evidence type="ECO:0000256" key="1">
    <source>
        <dbReference type="SAM" id="MobiDB-lite"/>
    </source>
</evidence>
<dbReference type="PANTHER" id="PTHR30273:SF2">
    <property type="entry name" value="PROTEIN FECR"/>
    <property type="match status" value="1"/>
</dbReference>
<dbReference type="EMBL" id="RDQO01000001">
    <property type="protein sequence ID" value="RMX07911.1"/>
    <property type="molecule type" value="Genomic_DNA"/>
</dbReference>
<dbReference type="Gene3D" id="2.60.120.1440">
    <property type="match status" value="1"/>
</dbReference>
<organism evidence="5 6">
    <name type="scientific">Corticibacter populi</name>
    <dbReference type="NCBI Taxonomy" id="1550736"/>
    <lineage>
        <taxon>Bacteria</taxon>
        <taxon>Pseudomonadati</taxon>
        <taxon>Pseudomonadota</taxon>
        <taxon>Betaproteobacteria</taxon>
        <taxon>Burkholderiales</taxon>
        <taxon>Comamonadaceae</taxon>
        <taxon>Corticibacter</taxon>
    </lineage>
</organism>
<sequence length="389" mass="42573">MIENQPERHKQNTAASVRSVHRPDAVEQQAAEWLVQQDAADWSEEKQREFERWLGSAPGHASAYRHVRKTWQALGQLIDAPELYDSGLGQRHTPPRQEVPPYPYPAPARPMQAGEGAHVPGGGRAGPGSIRFFRQGSRSTITWFASFGMLMLLAVVFLVLPQGAQNPLIALRADYLTKPGELKAIALPDGSLMELDGNSAIAIGYDGRQRQVRLLHGQAWFHPRPVVPAGGAAGAEERPFVVAADNGHTRALGTQFIVQKKRNAVLVAGIEHQVRVSLDQAAGPVTLLPGQAVQYGADGFGPVVAADVDLAQAWRKGRLVFEHEELRDVVATLNRYSKRPIVLRGGEAVARRSFSGVFPSADPERIIQVMERELGLKSLRTPLAIFIYS</sequence>
<keyword evidence="2" id="KW-0472">Membrane</keyword>
<name>A0A3M6QYA9_9BURK</name>
<accession>A0A3M6QYA9</accession>
<dbReference type="PANTHER" id="PTHR30273">
    <property type="entry name" value="PERIPLASMIC SIGNAL SENSOR AND SIGMA FACTOR ACTIVATOR FECR-RELATED"/>
    <property type="match status" value="1"/>
</dbReference>
<feature type="compositionally biased region" description="Basic and acidic residues" evidence="1">
    <location>
        <begin position="1"/>
        <end position="10"/>
    </location>
</feature>
<dbReference type="GO" id="GO:0016989">
    <property type="term" value="F:sigma factor antagonist activity"/>
    <property type="evidence" value="ECO:0007669"/>
    <property type="project" value="TreeGrafter"/>
</dbReference>
<protein>
    <submittedName>
        <fullName evidence="5">DUF4880 domain-containing protein</fullName>
    </submittedName>
</protein>
<keyword evidence="2" id="KW-1133">Transmembrane helix</keyword>
<feature type="region of interest" description="Disordered" evidence="1">
    <location>
        <begin position="1"/>
        <end position="25"/>
    </location>
</feature>
<feature type="domain" description="FecR protein" evidence="3">
    <location>
        <begin position="174"/>
        <end position="269"/>
    </location>
</feature>
<evidence type="ECO:0000259" key="4">
    <source>
        <dbReference type="Pfam" id="PF16220"/>
    </source>
</evidence>
<feature type="domain" description="FecR N-terminal" evidence="4">
    <location>
        <begin position="28"/>
        <end position="68"/>
    </location>
</feature>
<proteinExistence type="predicted"/>
<evidence type="ECO:0000259" key="3">
    <source>
        <dbReference type="Pfam" id="PF04773"/>
    </source>
</evidence>